<reference evidence="2" key="1">
    <citation type="journal article" date="2020" name="Nature">
        <title>Giant virus diversity and host interactions through global metagenomics.</title>
        <authorList>
            <person name="Schulz F."/>
            <person name="Roux S."/>
            <person name="Paez-Espino D."/>
            <person name="Jungbluth S."/>
            <person name="Walsh D.A."/>
            <person name="Denef V.J."/>
            <person name="McMahon K.D."/>
            <person name="Konstantinidis K.T."/>
            <person name="Eloe-Fadrosh E.A."/>
            <person name="Kyrpides N.C."/>
            <person name="Woyke T."/>
        </authorList>
    </citation>
    <scope>NUCLEOTIDE SEQUENCE</scope>
    <source>
        <strain evidence="2">GVMAG-M-3300023174-60</strain>
    </source>
</reference>
<name>A0A6C0DU33_9ZZZZ</name>
<protein>
    <submittedName>
        <fullName evidence="2">Uncharacterized protein</fullName>
    </submittedName>
</protein>
<sequence length="191" mass="21415">MAELNQPGFSRDTSPNLYHNPPFGTEYKAARKAYVPPVKDVYPARDSRYPAYAGPMQDARLVTDYRPQCTKNIRAGIQFDTKLWLVNHTDNVIEESRRRQVEWTGASLAMANTVPPPADIVHSNPFYSEVNPTGLLNGIGVERANVPCPALFGTFSFEPTMSEIRNNRKNIGLTTYYEGGRNSPRGAFPYN</sequence>
<proteinExistence type="predicted"/>
<dbReference type="AlphaFoldDB" id="A0A6C0DU33"/>
<dbReference type="EMBL" id="MN739677">
    <property type="protein sequence ID" value="QHT20327.1"/>
    <property type="molecule type" value="Genomic_DNA"/>
</dbReference>
<feature type="region of interest" description="Disordered" evidence="1">
    <location>
        <begin position="1"/>
        <end position="21"/>
    </location>
</feature>
<evidence type="ECO:0000256" key="1">
    <source>
        <dbReference type="SAM" id="MobiDB-lite"/>
    </source>
</evidence>
<evidence type="ECO:0000313" key="2">
    <source>
        <dbReference type="EMBL" id="QHT20327.1"/>
    </source>
</evidence>
<organism evidence="2">
    <name type="scientific">viral metagenome</name>
    <dbReference type="NCBI Taxonomy" id="1070528"/>
    <lineage>
        <taxon>unclassified sequences</taxon>
        <taxon>metagenomes</taxon>
        <taxon>organismal metagenomes</taxon>
    </lineage>
</organism>
<feature type="compositionally biased region" description="Polar residues" evidence="1">
    <location>
        <begin position="7"/>
        <end position="17"/>
    </location>
</feature>
<accession>A0A6C0DU33</accession>